<dbReference type="AlphaFoldDB" id="A0AAN5I8M7"/>
<evidence type="ECO:0000256" key="1">
    <source>
        <dbReference type="SAM" id="MobiDB-lite"/>
    </source>
</evidence>
<reference evidence="3" key="1">
    <citation type="submission" date="2022-10" db="EMBL/GenBank/DDBJ databases">
        <title>Genome assembly of Pristionchus species.</title>
        <authorList>
            <person name="Yoshida K."/>
            <person name="Sommer R.J."/>
        </authorList>
    </citation>
    <scope>NUCLEOTIDE SEQUENCE [LARGE SCALE GENOMIC DNA]</scope>
    <source>
        <strain evidence="3">RS5460</strain>
    </source>
</reference>
<protein>
    <submittedName>
        <fullName evidence="2">Uncharacterized protein</fullName>
    </submittedName>
</protein>
<keyword evidence="3" id="KW-1185">Reference proteome</keyword>
<comment type="caution">
    <text evidence="2">The sequence shown here is derived from an EMBL/GenBank/DDBJ whole genome shotgun (WGS) entry which is preliminary data.</text>
</comment>
<evidence type="ECO:0000313" key="3">
    <source>
        <dbReference type="Proteomes" id="UP001328107"/>
    </source>
</evidence>
<gene>
    <name evidence="2" type="ORF">PMAYCL1PPCAC_26877</name>
</gene>
<dbReference type="Proteomes" id="UP001328107">
    <property type="component" value="Unassembled WGS sequence"/>
</dbReference>
<feature type="non-terminal residue" evidence="2">
    <location>
        <position position="69"/>
    </location>
</feature>
<feature type="region of interest" description="Disordered" evidence="1">
    <location>
        <begin position="1"/>
        <end position="69"/>
    </location>
</feature>
<organism evidence="2 3">
    <name type="scientific">Pristionchus mayeri</name>
    <dbReference type="NCBI Taxonomy" id="1317129"/>
    <lineage>
        <taxon>Eukaryota</taxon>
        <taxon>Metazoa</taxon>
        <taxon>Ecdysozoa</taxon>
        <taxon>Nematoda</taxon>
        <taxon>Chromadorea</taxon>
        <taxon>Rhabditida</taxon>
        <taxon>Rhabditina</taxon>
        <taxon>Diplogasteromorpha</taxon>
        <taxon>Diplogasteroidea</taxon>
        <taxon>Neodiplogasteridae</taxon>
        <taxon>Pristionchus</taxon>
    </lineage>
</organism>
<accession>A0AAN5I8M7</accession>
<name>A0AAN5I8M7_9BILA</name>
<dbReference type="EMBL" id="BTRK01000006">
    <property type="protein sequence ID" value="GMR56682.1"/>
    <property type="molecule type" value="Genomic_DNA"/>
</dbReference>
<feature type="compositionally biased region" description="Low complexity" evidence="1">
    <location>
        <begin position="12"/>
        <end position="21"/>
    </location>
</feature>
<sequence length="69" mass="7784">RGRNAHQLYQGRSSSRPSPTRTTRRPHASLSRPDHLRDTGCRPRAARTSGRRGAKIRPSGKGIFMMCNR</sequence>
<feature type="compositionally biased region" description="Basic and acidic residues" evidence="1">
    <location>
        <begin position="32"/>
        <end position="41"/>
    </location>
</feature>
<proteinExistence type="predicted"/>
<feature type="non-terminal residue" evidence="2">
    <location>
        <position position="1"/>
    </location>
</feature>
<evidence type="ECO:0000313" key="2">
    <source>
        <dbReference type="EMBL" id="GMR56682.1"/>
    </source>
</evidence>